<proteinExistence type="inferred from homology"/>
<gene>
    <name evidence="6" type="ORF">M440DRAFT_1473357</name>
</gene>
<feature type="domain" description="Epoxide hydrolase N-terminal" evidence="5">
    <location>
        <begin position="31"/>
        <end position="136"/>
    </location>
</feature>
<sequence length="414" mass="45972">MRFDILSSLVVSATGASALANGHSNENYKLRPFTLNLDSRVPRMLELIRHTQLPDAPEYPGLSPDAGIPLSTLKSLRTEWLTDFSWEKEQAAINRYPQFTAEIEGLKVHFVHQKTNASDAIPLILFHGWPGSFLEFLPLVKELTSEAKTPAGKWVSFDVIIPNLPGYGPSTAPPANWTTADTARIMNTLMTDVLGYKAYAAHGTDWGCSVAYHLYSSYNSTVRAAQLVFLPFFPYTTDQLSDAGIALDELEQFEEGSFMEWYTNGQGYFLEQTTKPNTIGLALYDNPVGQLAWIGEKFLNWSDPRAGTGPSVLTHNEILTAVSLYYLTKSFNSAGFIYYQNLNGFATEYTKAQTAAPLLFSSFKHNVAFWPPALVKKIGNLVVYNNHDSGGHFPSLDNPPAMIADLRQIADHLK</sequence>
<dbReference type="PIRSF" id="PIRSF001112">
    <property type="entry name" value="Epoxide_hydrolase"/>
    <property type="match status" value="1"/>
</dbReference>
<dbReference type="SUPFAM" id="SSF53474">
    <property type="entry name" value="alpha/beta-Hydrolases"/>
    <property type="match status" value="1"/>
</dbReference>
<organism evidence="6 7">
    <name type="scientific">Trichoderma longibrachiatum ATCC 18648</name>
    <dbReference type="NCBI Taxonomy" id="983965"/>
    <lineage>
        <taxon>Eukaryota</taxon>
        <taxon>Fungi</taxon>
        <taxon>Dikarya</taxon>
        <taxon>Ascomycota</taxon>
        <taxon>Pezizomycotina</taxon>
        <taxon>Sordariomycetes</taxon>
        <taxon>Hypocreomycetidae</taxon>
        <taxon>Hypocreales</taxon>
        <taxon>Hypocreaceae</taxon>
        <taxon>Trichoderma</taxon>
    </lineage>
</organism>
<dbReference type="InterPro" id="IPR016292">
    <property type="entry name" value="Epoxide_hydrolase"/>
</dbReference>
<evidence type="ECO:0000313" key="6">
    <source>
        <dbReference type="EMBL" id="PTB71765.1"/>
    </source>
</evidence>
<reference evidence="6 7" key="1">
    <citation type="submission" date="2016-07" db="EMBL/GenBank/DDBJ databases">
        <title>Multiple horizontal gene transfer events from other fungi enriched the ability of initially mycotrophic Trichoderma (Ascomycota) to feed on dead plant biomass.</title>
        <authorList>
            <consortium name="DOE Joint Genome Institute"/>
            <person name="Aerts A."/>
            <person name="Atanasova L."/>
            <person name="Chenthamara K."/>
            <person name="Zhang J."/>
            <person name="Grujic M."/>
            <person name="Henrissat B."/>
            <person name="Kuo A."/>
            <person name="Salamov A."/>
            <person name="Lipzen A."/>
            <person name="Labutti K."/>
            <person name="Barry K."/>
            <person name="Miao Y."/>
            <person name="Rahimi M.J."/>
            <person name="Shen Q."/>
            <person name="Grigoriev I.V."/>
            <person name="Kubicek C.P."/>
            <person name="Druzhinina I.S."/>
        </authorList>
    </citation>
    <scope>NUCLEOTIDE SEQUENCE [LARGE SCALE GENOMIC DNA]</scope>
    <source>
        <strain evidence="6 7">ATCC 18648</strain>
    </source>
</reference>
<evidence type="ECO:0000256" key="2">
    <source>
        <dbReference type="ARBA" id="ARBA00022797"/>
    </source>
</evidence>
<dbReference type="Pfam" id="PF06441">
    <property type="entry name" value="EHN"/>
    <property type="match status" value="1"/>
</dbReference>
<evidence type="ECO:0000259" key="5">
    <source>
        <dbReference type="Pfam" id="PF06441"/>
    </source>
</evidence>
<dbReference type="InterPro" id="IPR000639">
    <property type="entry name" value="Epox_hydrolase-like"/>
</dbReference>
<dbReference type="InterPro" id="IPR010497">
    <property type="entry name" value="Epoxide_hydro_N"/>
</dbReference>
<comment type="similarity">
    <text evidence="1">Belongs to the peptidase S33 family.</text>
</comment>
<name>A0A2T4BR53_TRILO</name>
<evidence type="ECO:0000313" key="7">
    <source>
        <dbReference type="Proteomes" id="UP000240760"/>
    </source>
</evidence>
<dbReference type="GO" id="GO:0004301">
    <property type="term" value="F:epoxide hydrolase activity"/>
    <property type="evidence" value="ECO:0007669"/>
    <property type="project" value="TreeGrafter"/>
</dbReference>
<keyword evidence="2" id="KW-0058">Aromatic hydrocarbons catabolism</keyword>
<keyword evidence="7" id="KW-1185">Reference proteome</keyword>
<dbReference type="EMBL" id="KZ679146">
    <property type="protein sequence ID" value="PTB71765.1"/>
    <property type="molecule type" value="Genomic_DNA"/>
</dbReference>
<protein>
    <submittedName>
        <fullName evidence="6">Alpha/beta-hydrolase</fullName>
    </submittedName>
</protein>
<dbReference type="PRINTS" id="PR00412">
    <property type="entry name" value="EPOXHYDRLASE"/>
</dbReference>
<feature type="active site" description="Proton donor" evidence="4">
    <location>
        <position position="338"/>
    </location>
</feature>
<evidence type="ECO:0000256" key="4">
    <source>
        <dbReference type="PIRSR" id="PIRSR001112-1"/>
    </source>
</evidence>
<dbReference type="InterPro" id="IPR029058">
    <property type="entry name" value="AB_hydrolase_fold"/>
</dbReference>
<dbReference type="PANTHER" id="PTHR21661">
    <property type="entry name" value="EPOXIDE HYDROLASE 1-RELATED"/>
    <property type="match status" value="1"/>
</dbReference>
<dbReference type="OrthoDB" id="7130006at2759"/>
<dbReference type="Gene3D" id="3.40.50.1820">
    <property type="entry name" value="alpha/beta hydrolase"/>
    <property type="match status" value="1"/>
</dbReference>
<evidence type="ECO:0000256" key="1">
    <source>
        <dbReference type="ARBA" id="ARBA00010088"/>
    </source>
</evidence>
<evidence type="ECO:0000256" key="3">
    <source>
        <dbReference type="ARBA" id="ARBA00022801"/>
    </source>
</evidence>
<dbReference type="AlphaFoldDB" id="A0A2T4BR53"/>
<feature type="active site" description="Proton acceptor" evidence="4">
    <location>
        <position position="392"/>
    </location>
</feature>
<keyword evidence="3 6" id="KW-0378">Hydrolase</keyword>
<feature type="active site" description="Nucleophile" evidence="4">
    <location>
        <position position="205"/>
    </location>
</feature>
<dbReference type="GO" id="GO:0097176">
    <property type="term" value="P:epoxide metabolic process"/>
    <property type="evidence" value="ECO:0007669"/>
    <property type="project" value="TreeGrafter"/>
</dbReference>
<dbReference type="STRING" id="983965.A0A2T4BR53"/>
<dbReference type="PANTHER" id="PTHR21661:SF35">
    <property type="entry name" value="EPOXIDE HYDROLASE"/>
    <property type="match status" value="1"/>
</dbReference>
<dbReference type="Proteomes" id="UP000240760">
    <property type="component" value="Unassembled WGS sequence"/>
</dbReference>
<accession>A0A2T4BR53</accession>